<sequence>MLKNSFLILCSVLLTGLLMSHAVQAYGEPVTGGAETNMLTIAHRGASGYAPENTKASFDKALEIGTDWIEFDVQRSRDGELVIIHDTSVDRTTNGSGEVRDLNAADLKKLDAGSWFSPEFKGEGIMTFSEVLERYNGKAGMLIELKSPSLYPGIEQQVADELAKYPLADKVVQSFEQDSMKKMHRILPFIKIGVLMKYRPLGISGRQLEEISNYASFVNPNKKLVNRGLVQRIHALGMKITPYTVRDRASAAFLKSMEVDGMVTDFPDYVNEIK</sequence>
<dbReference type="Pfam" id="PF03009">
    <property type="entry name" value="GDPD"/>
    <property type="match status" value="1"/>
</dbReference>
<gene>
    <name evidence="3" type="ORF">J9317_02995</name>
</gene>
<dbReference type="InterPro" id="IPR017946">
    <property type="entry name" value="PLC-like_Pdiesterase_TIM-brl"/>
</dbReference>
<dbReference type="SUPFAM" id="SSF51695">
    <property type="entry name" value="PLC-like phosphodiesterases"/>
    <property type="match status" value="1"/>
</dbReference>
<comment type="caution">
    <text evidence="3">The sequence shown here is derived from an EMBL/GenBank/DDBJ whole genome shotgun (WGS) entry which is preliminary data.</text>
</comment>
<dbReference type="Proteomes" id="UP000682403">
    <property type="component" value="Unassembled WGS sequence"/>
</dbReference>
<dbReference type="PANTHER" id="PTHR46211:SF1">
    <property type="entry name" value="GLYCEROPHOSPHODIESTER PHOSPHODIESTERASE, CYTOPLASMIC"/>
    <property type="match status" value="1"/>
</dbReference>
<proteinExistence type="predicted"/>
<dbReference type="RefSeq" id="WP_211556411.1">
    <property type="nucleotide sequence ID" value="NZ_JAGVRK010000001.1"/>
</dbReference>
<keyword evidence="1" id="KW-0732">Signal</keyword>
<feature type="chain" id="PRO_5046544142" evidence="1">
    <location>
        <begin position="26"/>
        <end position="274"/>
    </location>
</feature>
<evidence type="ECO:0000313" key="4">
    <source>
        <dbReference type="Proteomes" id="UP000682403"/>
    </source>
</evidence>
<organism evidence="3 4">
    <name type="scientific">Metabacillus flavus</name>
    <dbReference type="NCBI Taxonomy" id="2823519"/>
    <lineage>
        <taxon>Bacteria</taxon>
        <taxon>Bacillati</taxon>
        <taxon>Bacillota</taxon>
        <taxon>Bacilli</taxon>
        <taxon>Bacillales</taxon>
        <taxon>Bacillaceae</taxon>
        <taxon>Metabacillus</taxon>
    </lineage>
</organism>
<evidence type="ECO:0000256" key="1">
    <source>
        <dbReference type="SAM" id="SignalP"/>
    </source>
</evidence>
<feature type="domain" description="GP-PDE" evidence="2">
    <location>
        <begin position="38"/>
        <end position="274"/>
    </location>
</feature>
<reference evidence="3 4" key="1">
    <citation type="submission" date="2021-04" db="EMBL/GenBank/DDBJ databases">
        <title>Metabacillus sp. strain KIGAM252 whole genome sequence.</title>
        <authorList>
            <person name="Seo M.-J."/>
            <person name="Cho E.-S."/>
            <person name="Hwang C.Y."/>
            <person name="Yoon D.J."/>
        </authorList>
    </citation>
    <scope>NUCLEOTIDE SEQUENCE [LARGE SCALE GENOMIC DNA]</scope>
    <source>
        <strain evidence="3 4">KIGAM252</strain>
    </source>
</reference>
<accession>A0ABS5LAK2</accession>
<protein>
    <submittedName>
        <fullName evidence="3">Glycerophosphodiester phosphodiesterase</fullName>
    </submittedName>
</protein>
<evidence type="ECO:0000259" key="2">
    <source>
        <dbReference type="PROSITE" id="PS51704"/>
    </source>
</evidence>
<dbReference type="Gene3D" id="3.20.20.190">
    <property type="entry name" value="Phosphatidylinositol (PI) phosphodiesterase"/>
    <property type="match status" value="1"/>
</dbReference>
<name>A0ABS5LAK2_9BACI</name>
<feature type="signal peptide" evidence="1">
    <location>
        <begin position="1"/>
        <end position="25"/>
    </location>
</feature>
<dbReference type="PANTHER" id="PTHR46211">
    <property type="entry name" value="GLYCEROPHOSPHORYL DIESTER PHOSPHODIESTERASE"/>
    <property type="match status" value="1"/>
</dbReference>
<keyword evidence="4" id="KW-1185">Reference proteome</keyword>
<dbReference type="PROSITE" id="PS51704">
    <property type="entry name" value="GP_PDE"/>
    <property type="match status" value="1"/>
</dbReference>
<dbReference type="EMBL" id="JAGVRK010000001">
    <property type="protein sequence ID" value="MBS2967741.1"/>
    <property type="molecule type" value="Genomic_DNA"/>
</dbReference>
<dbReference type="InterPro" id="IPR030395">
    <property type="entry name" value="GP_PDE_dom"/>
</dbReference>
<evidence type="ECO:0000313" key="3">
    <source>
        <dbReference type="EMBL" id="MBS2967741.1"/>
    </source>
</evidence>